<comment type="caution">
    <text evidence="2">The sequence shown here is derived from an EMBL/GenBank/DDBJ whole genome shotgun (WGS) entry which is preliminary data.</text>
</comment>
<evidence type="ECO:0000256" key="1">
    <source>
        <dbReference type="SAM" id="MobiDB-lite"/>
    </source>
</evidence>
<dbReference type="Proteomes" id="UP001416858">
    <property type="component" value="Unassembled WGS sequence"/>
</dbReference>
<name>A0ABP9W107_9BACT</name>
<organism evidence="2 3">
    <name type="scientific">Novipirellula caenicola</name>
    <dbReference type="NCBI Taxonomy" id="1536901"/>
    <lineage>
        <taxon>Bacteria</taxon>
        <taxon>Pseudomonadati</taxon>
        <taxon>Planctomycetota</taxon>
        <taxon>Planctomycetia</taxon>
        <taxon>Pirellulales</taxon>
        <taxon>Pirellulaceae</taxon>
        <taxon>Novipirellula</taxon>
    </lineage>
</organism>
<keyword evidence="3" id="KW-1185">Reference proteome</keyword>
<proteinExistence type="predicted"/>
<evidence type="ECO:0000313" key="2">
    <source>
        <dbReference type="EMBL" id="GAA5511062.1"/>
    </source>
</evidence>
<reference evidence="2 3" key="1">
    <citation type="submission" date="2024-02" db="EMBL/GenBank/DDBJ databases">
        <title>Rhodopirellula caenicola NBRC 110016.</title>
        <authorList>
            <person name="Ichikawa N."/>
            <person name="Katano-Makiyama Y."/>
            <person name="Hidaka K."/>
        </authorList>
    </citation>
    <scope>NUCLEOTIDE SEQUENCE [LARGE SCALE GENOMIC DNA]</scope>
    <source>
        <strain evidence="2 3">NBRC 110016</strain>
    </source>
</reference>
<gene>
    <name evidence="2" type="ORF">Rcae01_06575</name>
</gene>
<accession>A0ABP9W107</accession>
<evidence type="ECO:0000313" key="3">
    <source>
        <dbReference type="Proteomes" id="UP001416858"/>
    </source>
</evidence>
<sequence length="80" mass="8717">MPQHLACARFDGELMSHKPPRPSAAGERSDEPYRLRSGEGRGVHTRGGVRCGLFGQPSPEQSPEALLDLSQTLFGRGDTR</sequence>
<dbReference type="EMBL" id="BAABRO010000034">
    <property type="protein sequence ID" value="GAA5511062.1"/>
    <property type="molecule type" value="Genomic_DNA"/>
</dbReference>
<feature type="region of interest" description="Disordered" evidence="1">
    <location>
        <begin position="1"/>
        <end position="80"/>
    </location>
</feature>
<protein>
    <submittedName>
        <fullName evidence="2">Uncharacterized protein</fullName>
    </submittedName>
</protein>
<feature type="compositionally biased region" description="Basic and acidic residues" evidence="1">
    <location>
        <begin position="27"/>
        <end position="42"/>
    </location>
</feature>